<dbReference type="FunFam" id="3.40.50.720:FF:000173">
    <property type="entry name" value="3-oxoacyl-[acyl-carrier protein] reductase"/>
    <property type="match status" value="1"/>
</dbReference>
<proteinExistence type="inferred from homology"/>
<accession>A0A840BZJ1</accession>
<dbReference type="InterPro" id="IPR050259">
    <property type="entry name" value="SDR"/>
</dbReference>
<protein>
    <submittedName>
        <fullName evidence="3">NAD(P)-dependent dehydrogenase (Short-subunit alcohol dehydrogenase family)</fullName>
    </submittedName>
</protein>
<dbReference type="CDD" id="cd05233">
    <property type="entry name" value="SDR_c"/>
    <property type="match status" value="1"/>
</dbReference>
<keyword evidence="2" id="KW-0560">Oxidoreductase</keyword>
<dbReference type="InterPro" id="IPR002347">
    <property type="entry name" value="SDR_fam"/>
</dbReference>
<evidence type="ECO:0000313" key="3">
    <source>
        <dbReference type="EMBL" id="MBB4018594.1"/>
    </source>
</evidence>
<dbReference type="PRINTS" id="PR00081">
    <property type="entry name" value="GDHRDH"/>
</dbReference>
<dbReference type="EMBL" id="JACIEN010000004">
    <property type="protein sequence ID" value="MBB4018594.1"/>
    <property type="molecule type" value="Genomic_DNA"/>
</dbReference>
<dbReference type="Gene3D" id="3.40.50.720">
    <property type="entry name" value="NAD(P)-binding Rossmann-like Domain"/>
    <property type="match status" value="1"/>
</dbReference>
<sequence>MGSPFRNDGRVALVTGSSRGIGRAVALGLAQSGGAVAVHGAERSAALDDAVEEMRTAGVRAEAFAADLAEADACRRLPEAVAEALGPIDILVLNASLELRRDWRDVTEEEIAQQVAVNLTASLLLLQAVVPGMAARGFGRVIAMGSIQEVRPNPRLMVYAALKSAQINVMVNLARQYAAQNVTFNTVSPGAIATERNAAVLADPIYRARVEGEIPARRIGMPQDCVGACLLLASDAGAYINGARLFVDGGWHVG</sequence>
<dbReference type="RefSeq" id="WP_019404312.1">
    <property type="nucleotide sequence ID" value="NZ_JACIEN010000004.1"/>
</dbReference>
<dbReference type="Proteomes" id="UP000577362">
    <property type="component" value="Unassembled WGS sequence"/>
</dbReference>
<organism evidence="3 4">
    <name type="scientific">Chelatococcus caeni</name>
    <dbReference type="NCBI Taxonomy" id="1348468"/>
    <lineage>
        <taxon>Bacteria</taxon>
        <taxon>Pseudomonadati</taxon>
        <taxon>Pseudomonadota</taxon>
        <taxon>Alphaproteobacteria</taxon>
        <taxon>Hyphomicrobiales</taxon>
        <taxon>Chelatococcaceae</taxon>
        <taxon>Chelatococcus</taxon>
    </lineage>
</organism>
<evidence type="ECO:0000313" key="4">
    <source>
        <dbReference type="Proteomes" id="UP000577362"/>
    </source>
</evidence>
<evidence type="ECO:0000256" key="2">
    <source>
        <dbReference type="ARBA" id="ARBA00023002"/>
    </source>
</evidence>
<dbReference type="AlphaFoldDB" id="A0A840BZJ1"/>
<evidence type="ECO:0000256" key="1">
    <source>
        <dbReference type="ARBA" id="ARBA00006484"/>
    </source>
</evidence>
<comment type="caution">
    <text evidence="3">The sequence shown here is derived from an EMBL/GenBank/DDBJ whole genome shotgun (WGS) entry which is preliminary data.</text>
</comment>
<keyword evidence="4" id="KW-1185">Reference proteome</keyword>
<dbReference type="SUPFAM" id="SSF51735">
    <property type="entry name" value="NAD(P)-binding Rossmann-fold domains"/>
    <property type="match status" value="1"/>
</dbReference>
<name>A0A840BZJ1_9HYPH</name>
<dbReference type="Pfam" id="PF13561">
    <property type="entry name" value="adh_short_C2"/>
    <property type="match status" value="1"/>
</dbReference>
<dbReference type="PANTHER" id="PTHR42879">
    <property type="entry name" value="3-OXOACYL-(ACYL-CARRIER-PROTEIN) REDUCTASE"/>
    <property type="match status" value="1"/>
</dbReference>
<dbReference type="GO" id="GO:0016491">
    <property type="term" value="F:oxidoreductase activity"/>
    <property type="evidence" value="ECO:0007669"/>
    <property type="project" value="UniProtKB-KW"/>
</dbReference>
<gene>
    <name evidence="3" type="ORF">GGR16_003641</name>
</gene>
<dbReference type="InterPro" id="IPR036291">
    <property type="entry name" value="NAD(P)-bd_dom_sf"/>
</dbReference>
<reference evidence="3 4" key="1">
    <citation type="submission" date="2020-08" db="EMBL/GenBank/DDBJ databases">
        <title>Genomic Encyclopedia of Type Strains, Phase IV (KMG-IV): sequencing the most valuable type-strain genomes for metagenomic binning, comparative biology and taxonomic classification.</title>
        <authorList>
            <person name="Goeker M."/>
        </authorList>
    </citation>
    <scope>NUCLEOTIDE SEQUENCE [LARGE SCALE GENOMIC DNA]</scope>
    <source>
        <strain evidence="3 4">DSM 103737</strain>
    </source>
</reference>
<comment type="similarity">
    <text evidence="1">Belongs to the short-chain dehydrogenases/reductases (SDR) family.</text>
</comment>